<dbReference type="AlphaFoldDB" id="A0A090RVS9"/>
<feature type="domain" description="FAD dependent oxidoreductase" evidence="2">
    <location>
        <begin position="13"/>
        <end position="46"/>
    </location>
</feature>
<keyword evidence="4" id="KW-1185">Reference proteome</keyword>
<keyword evidence="1" id="KW-0560">Oxidoreductase</keyword>
<proteinExistence type="predicted"/>
<gene>
    <name evidence="3" type="ORF">JCM19235_6892</name>
</gene>
<name>A0A090RVS9_9VIBR</name>
<dbReference type="OrthoDB" id="1401001at2"/>
<dbReference type="Pfam" id="PF01266">
    <property type="entry name" value="DAO"/>
    <property type="match status" value="1"/>
</dbReference>
<comment type="caution">
    <text evidence="3">The sequence shown here is derived from an EMBL/GenBank/DDBJ whole genome shotgun (WGS) entry which is preliminary data.</text>
</comment>
<dbReference type="PANTHER" id="PTHR13847">
    <property type="entry name" value="SARCOSINE DEHYDROGENASE-RELATED"/>
    <property type="match status" value="1"/>
</dbReference>
<dbReference type="Gene3D" id="3.50.50.60">
    <property type="entry name" value="FAD/NAD(P)-binding domain"/>
    <property type="match status" value="1"/>
</dbReference>
<reference evidence="3 4" key="1">
    <citation type="submission" date="2014-09" db="EMBL/GenBank/DDBJ databases">
        <title>Vibrio maritimus JCM 19235. (C45) whole genome shotgun sequence.</title>
        <authorList>
            <person name="Sawabe T."/>
            <person name="Meirelles P."/>
            <person name="Nakanishi M."/>
            <person name="Sayaka M."/>
            <person name="Hattori M."/>
            <person name="Ohkuma M."/>
        </authorList>
    </citation>
    <scope>NUCLEOTIDE SEQUENCE [LARGE SCALE GENOMIC DNA]</scope>
    <source>
        <strain evidence="4">JCM19235</strain>
    </source>
</reference>
<evidence type="ECO:0000313" key="3">
    <source>
        <dbReference type="EMBL" id="GAL18339.1"/>
    </source>
</evidence>
<dbReference type="GO" id="GO:0005737">
    <property type="term" value="C:cytoplasm"/>
    <property type="evidence" value="ECO:0007669"/>
    <property type="project" value="TreeGrafter"/>
</dbReference>
<dbReference type="PANTHER" id="PTHR13847:SF289">
    <property type="entry name" value="GLYCINE OXIDASE"/>
    <property type="match status" value="1"/>
</dbReference>
<dbReference type="STRING" id="990268.JCM19235_6892"/>
<dbReference type="InterPro" id="IPR006076">
    <property type="entry name" value="FAD-dep_OxRdtase"/>
</dbReference>
<dbReference type="EMBL" id="BBMR01000002">
    <property type="protein sequence ID" value="GAL18339.1"/>
    <property type="molecule type" value="Genomic_DNA"/>
</dbReference>
<accession>A0A090RVS9</accession>
<evidence type="ECO:0000313" key="4">
    <source>
        <dbReference type="Proteomes" id="UP000029228"/>
    </source>
</evidence>
<organism evidence="3 4">
    <name type="scientific">Vibrio maritimus</name>
    <dbReference type="NCBI Taxonomy" id="990268"/>
    <lineage>
        <taxon>Bacteria</taxon>
        <taxon>Pseudomonadati</taxon>
        <taxon>Pseudomonadota</taxon>
        <taxon>Gammaproteobacteria</taxon>
        <taxon>Vibrionales</taxon>
        <taxon>Vibrionaceae</taxon>
        <taxon>Vibrio</taxon>
    </lineage>
</organism>
<dbReference type="SUPFAM" id="SSF51905">
    <property type="entry name" value="FAD/NAD(P)-binding domain"/>
    <property type="match status" value="1"/>
</dbReference>
<dbReference type="Proteomes" id="UP000029228">
    <property type="component" value="Unassembled WGS sequence"/>
</dbReference>
<evidence type="ECO:0000259" key="2">
    <source>
        <dbReference type="Pfam" id="PF01266"/>
    </source>
</evidence>
<dbReference type="InterPro" id="IPR036188">
    <property type="entry name" value="FAD/NAD-bd_sf"/>
</dbReference>
<sequence>MNQEFTMAQSSKRVAIIGGGVAGSTVALFLAKQGVDVTLFDKNKSLVSGPPICHLHAGGNLYREISQQQCLDLLKQSIDFVRFFPSSVNVRPTVIAVPKVDDGEPFALLPRLKVLREAYRDLINEDADNNVLGSPDDYFYEYDYEQLKALSQRDCPKVPSSLDEWLIPFAKYTDLEQLKFPIYVVQEYGLSLFRVASSVQLWTEQLDNLHVRTGVVVDDIEPLESHYNVALDNGEVGTFDFVINACGFRTGSIDDKLEIKRQRLVEFKAAYVTKWESHQEEKWPEVIFHGKRGTPQGMAQLTPYPGGYFQLHGMTKEITLFDKGLVGSTTKTSQPELPQSLINKIDKGWPLDVQVARSKSAIRHISQFVPDFSTAEPAGKPLYGAQQIPGNEASLRTADVSFEGERYARLEIVKASSALIAAKKIMSKWFVQQPQTMVHTYSLDPARVQEVAMNIAKERGYPESLAIAY</sequence>
<evidence type="ECO:0000256" key="1">
    <source>
        <dbReference type="ARBA" id="ARBA00023002"/>
    </source>
</evidence>
<protein>
    <recommendedName>
        <fullName evidence="2">FAD dependent oxidoreductase domain-containing protein</fullName>
    </recommendedName>
</protein>
<dbReference type="GO" id="GO:0016491">
    <property type="term" value="F:oxidoreductase activity"/>
    <property type="evidence" value="ECO:0007669"/>
    <property type="project" value="UniProtKB-KW"/>
</dbReference>